<dbReference type="SMART" id="SM01086">
    <property type="entry name" value="ClpB_D2-small"/>
    <property type="match status" value="1"/>
</dbReference>
<keyword evidence="3" id="KW-0143">Chaperone</keyword>
<dbReference type="EMBL" id="JAUHGG010000003">
    <property type="protein sequence ID" value="MDS1820793.1"/>
    <property type="molecule type" value="Genomic_DNA"/>
</dbReference>
<evidence type="ECO:0000256" key="1">
    <source>
        <dbReference type="ARBA" id="ARBA00022741"/>
    </source>
</evidence>
<dbReference type="GO" id="GO:0034605">
    <property type="term" value="P:cellular response to heat"/>
    <property type="evidence" value="ECO:0007669"/>
    <property type="project" value="TreeGrafter"/>
</dbReference>
<dbReference type="SUPFAM" id="SSF52540">
    <property type="entry name" value="P-loop containing nucleoside triphosphate hydrolases"/>
    <property type="match status" value="2"/>
</dbReference>
<dbReference type="CDD" id="cd19499">
    <property type="entry name" value="RecA-like_ClpB_Hsp104-like"/>
    <property type="match status" value="1"/>
</dbReference>
<protein>
    <submittedName>
        <fullName evidence="6">AAA family ATPase</fullName>
    </submittedName>
</protein>
<dbReference type="InterPro" id="IPR003593">
    <property type="entry name" value="AAA+_ATPase"/>
</dbReference>
<evidence type="ECO:0000259" key="4">
    <source>
        <dbReference type="SMART" id="SM00382"/>
    </source>
</evidence>
<dbReference type="AlphaFoldDB" id="A0AAW8PYR5"/>
<dbReference type="PRINTS" id="PR00300">
    <property type="entry name" value="CLPPROTEASEA"/>
</dbReference>
<evidence type="ECO:0000313" key="6">
    <source>
        <dbReference type="EMBL" id="MDS1820793.1"/>
    </source>
</evidence>
<gene>
    <name evidence="6" type="ORF">QX249_09015</name>
</gene>
<dbReference type="GO" id="GO:0005737">
    <property type="term" value="C:cytoplasm"/>
    <property type="evidence" value="ECO:0007669"/>
    <property type="project" value="TreeGrafter"/>
</dbReference>
<keyword evidence="2" id="KW-0067">ATP-binding</keyword>
<keyword evidence="1" id="KW-0547">Nucleotide-binding</keyword>
<dbReference type="InterPro" id="IPR001270">
    <property type="entry name" value="ClpA/B"/>
</dbReference>
<dbReference type="Gene3D" id="3.40.50.300">
    <property type="entry name" value="P-loop containing nucleotide triphosphate hydrolases"/>
    <property type="match status" value="2"/>
</dbReference>
<dbReference type="Pfam" id="PF07724">
    <property type="entry name" value="AAA_2"/>
    <property type="match status" value="1"/>
</dbReference>
<sequence>MIVNQFKDEVLKLAKQQGSEIAYLTHAAKVLLTVFDETRSLLVNANNLIDVNEYEKQVNNQLARTPKLENVSPKLSPSVDSIIRGSIVASGSSANVTELHLLIEFICNVIDNEGDDLAILAKACETPLELRTELKAMLGGETIESLEKESTDSKVKRGYSELASPFTDPLIGNQEQLIRLKDAVNKSGGSIIAVVGEKRIGKTTLIESLNHWIHNSNENISKTGIYTLDTTEIINTSMHRGVLEQCLSSAIQDSKSERSILLIDNIHYLNDACRDPEFMPFLASAADQGVVIICTLTPDTYSMVFDKRGYRNSVLRIDLKEPNKDVRQKILRHHADKISNLEHVIFDNKAIDALSELAEVHFRTNTLHNSIEVLERSAIKHDADIVTKQVITEVVASVKGVPLDTISNDLAKKLKTLSKNIKAELFGQDHAVDEICEQIQLSSLGFKVKDKQPKASFMLLGGSGVGKTETTEILARELGVETLVLDMGEYKERHTVSKLLGAPPGYIGHDKGDGILAEFIAKNPDGVVLFDEIEKADPQIYDLLLGVLDKGRLTTNTQKEVDLTGNIIFFTSNCGADGIGSSKFGLLGKKEEKITVDRSAFEKAFKPEFRNRLTKIIDYKTLAEDDLVKITLKSVNKISAKAKTQYGLTIDVNEEVLRHIANEYYKIDMGARPIEKGVETEIGSQIGTAILNSKKKLRGIKFSMKENKVAYTTS</sequence>
<evidence type="ECO:0000256" key="2">
    <source>
        <dbReference type="ARBA" id="ARBA00022840"/>
    </source>
</evidence>
<dbReference type="InterPro" id="IPR003959">
    <property type="entry name" value="ATPase_AAA_core"/>
</dbReference>
<dbReference type="PANTHER" id="PTHR11638:SF111">
    <property type="entry name" value="ATP-DEPENDENT CLP PROTEASE ATP-BINDING SUBUNIT CLPA"/>
    <property type="match status" value="1"/>
</dbReference>
<dbReference type="Gene3D" id="1.10.8.60">
    <property type="match status" value="1"/>
</dbReference>
<evidence type="ECO:0000313" key="7">
    <source>
        <dbReference type="Proteomes" id="UP001253193"/>
    </source>
</evidence>
<dbReference type="GO" id="GO:0016887">
    <property type="term" value="F:ATP hydrolysis activity"/>
    <property type="evidence" value="ECO:0007669"/>
    <property type="project" value="InterPro"/>
</dbReference>
<dbReference type="InterPro" id="IPR027417">
    <property type="entry name" value="P-loop_NTPase"/>
</dbReference>
<proteinExistence type="predicted"/>
<evidence type="ECO:0000256" key="3">
    <source>
        <dbReference type="ARBA" id="ARBA00023186"/>
    </source>
</evidence>
<feature type="domain" description="AAA+ ATPase" evidence="4">
    <location>
        <begin position="453"/>
        <end position="606"/>
    </location>
</feature>
<dbReference type="GO" id="GO:0005524">
    <property type="term" value="F:ATP binding"/>
    <property type="evidence" value="ECO:0007669"/>
    <property type="project" value="UniProtKB-KW"/>
</dbReference>
<dbReference type="InterPro" id="IPR050130">
    <property type="entry name" value="ClpA_ClpB"/>
</dbReference>
<dbReference type="SMART" id="SM00382">
    <property type="entry name" value="AAA"/>
    <property type="match status" value="2"/>
</dbReference>
<evidence type="ECO:0000259" key="5">
    <source>
        <dbReference type="SMART" id="SM01086"/>
    </source>
</evidence>
<dbReference type="Pfam" id="PF10431">
    <property type="entry name" value="ClpB_D2-small"/>
    <property type="match status" value="1"/>
</dbReference>
<name>A0AAW8PYR5_VIBPH</name>
<comment type="caution">
    <text evidence="6">The sequence shown here is derived from an EMBL/GenBank/DDBJ whole genome shotgun (WGS) entry which is preliminary data.</text>
</comment>
<feature type="domain" description="Clp ATPase C-terminal" evidence="5">
    <location>
        <begin position="622"/>
        <end position="711"/>
    </location>
</feature>
<dbReference type="InterPro" id="IPR019489">
    <property type="entry name" value="Clp_ATPase_C"/>
</dbReference>
<dbReference type="PANTHER" id="PTHR11638">
    <property type="entry name" value="ATP-DEPENDENT CLP PROTEASE"/>
    <property type="match status" value="1"/>
</dbReference>
<feature type="domain" description="AAA+ ATPase" evidence="4">
    <location>
        <begin position="188"/>
        <end position="327"/>
    </location>
</feature>
<accession>A0AAW8PYR5</accession>
<reference evidence="6" key="1">
    <citation type="submission" date="2023-06" db="EMBL/GenBank/DDBJ databases">
        <title>Genomic Diversity of Vibrio spp. and Metagenomic Analysis of Pathogens in Florida Gulf Coastal Waters Following Hurricane Ian.</title>
        <authorList>
            <person name="Brumfield K.D."/>
        </authorList>
    </citation>
    <scope>NUCLEOTIDE SEQUENCE</scope>
    <source>
        <strain evidence="6">WBS2B-138</strain>
    </source>
</reference>
<dbReference type="RefSeq" id="WP_311019570.1">
    <property type="nucleotide sequence ID" value="NZ_JAUHGG010000003.1"/>
</dbReference>
<organism evidence="6 7">
    <name type="scientific">Vibrio parahaemolyticus</name>
    <dbReference type="NCBI Taxonomy" id="670"/>
    <lineage>
        <taxon>Bacteria</taxon>
        <taxon>Pseudomonadati</taxon>
        <taxon>Pseudomonadota</taxon>
        <taxon>Gammaproteobacteria</taxon>
        <taxon>Vibrionales</taxon>
        <taxon>Vibrionaceae</taxon>
        <taxon>Vibrio</taxon>
    </lineage>
</organism>
<dbReference type="Proteomes" id="UP001253193">
    <property type="component" value="Unassembled WGS sequence"/>
</dbReference>